<dbReference type="Gramene" id="mRNA:HanXRQr2_Chr11g0487231">
    <property type="protein sequence ID" value="mRNA:HanXRQr2_Chr11g0487231"/>
    <property type="gene ID" value="HanXRQr2_Chr11g0487231"/>
</dbReference>
<dbReference type="PANTHER" id="PTHR31099:SF49">
    <property type="entry name" value="MYOSIN HEAVY CHAIN-LIKE PROTEIN"/>
    <property type="match status" value="1"/>
</dbReference>
<dbReference type="AlphaFoldDB" id="A0A9K3MZQ8"/>
<dbReference type="Proteomes" id="UP000215914">
    <property type="component" value="Unassembled WGS sequence"/>
</dbReference>
<reference evidence="2" key="2">
    <citation type="submission" date="2020-06" db="EMBL/GenBank/DDBJ databases">
        <title>Helianthus annuus Genome sequencing and assembly Release 2.</title>
        <authorList>
            <person name="Gouzy J."/>
            <person name="Langlade N."/>
            <person name="Munos S."/>
        </authorList>
    </citation>
    <scope>NUCLEOTIDE SEQUENCE</scope>
    <source>
        <tissue evidence="2">Leaves</tissue>
    </source>
</reference>
<evidence type="ECO:0000256" key="1">
    <source>
        <dbReference type="SAM" id="MobiDB-lite"/>
    </source>
</evidence>
<comment type="caution">
    <text evidence="2">The sequence shown here is derived from an EMBL/GenBank/DDBJ whole genome shotgun (WGS) entry which is preliminary data.</text>
</comment>
<name>A0A9K3MZQ8_HELAN</name>
<protein>
    <submittedName>
        <fullName evidence="2">Uncharacterized protein</fullName>
    </submittedName>
</protein>
<dbReference type="EMBL" id="MNCJ02000326">
    <property type="protein sequence ID" value="KAF5781732.1"/>
    <property type="molecule type" value="Genomic_DNA"/>
</dbReference>
<reference evidence="2" key="1">
    <citation type="journal article" date="2017" name="Nature">
        <title>The sunflower genome provides insights into oil metabolism, flowering and Asterid evolution.</title>
        <authorList>
            <person name="Badouin H."/>
            <person name="Gouzy J."/>
            <person name="Grassa C.J."/>
            <person name="Murat F."/>
            <person name="Staton S.E."/>
            <person name="Cottret L."/>
            <person name="Lelandais-Briere C."/>
            <person name="Owens G.L."/>
            <person name="Carrere S."/>
            <person name="Mayjonade B."/>
            <person name="Legrand L."/>
            <person name="Gill N."/>
            <person name="Kane N.C."/>
            <person name="Bowers J.E."/>
            <person name="Hubner S."/>
            <person name="Bellec A."/>
            <person name="Berard A."/>
            <person name="Berges H."/>
            <person name="Blanchet N."/>
            <person name="Boniface M.C."/>
            <person name="Brunel D."/>
            <person name="Catrice O."/>
            <person name="Chaidir N."/>
            <person name="Claudel C."/>
            <person name="Donnadieu C."/>
            <person name="Faraut T."/>
            <person name="Fievet G."/>
            <person name="Helmstetter N."/>
            <person name="King M."/>
            <person name="Knapp S.J."/>
            <person name="Lai Z."/>
            <person name="Le Paslier M.C."/>
            <person name="Lippi Y."/>
            <person name="Lorenzon L."/>
            <person name="Mandel J.R."/>
            <person name="Marage G."/>
            <person name="Marchand G."/>
            <person name="Marquand E."/>
            <person name="Bret-Mestries E."/>
            <person name="Morien E."/>
            <person name="Nambeesan S."/>
            <person name="Nguyen T."/>
            <person name="Pegot-Espagnet P."/>
            <person name="Pouilly N."/>
            <person name="Raftis F."/>
            <person name="Sallet E."/>
            <person name="Schiex T."/>
            <person name="Thomas J."/>
            <person name="Vandecasteele C."/>
            <person name="Vares D."/>
            <person name="Vear F."/>
            <person name="Vautrin S."/>
            <person name="Crespi M."/>
            <person name="Mangin B."/>
            <person name="Burke J.M."/>
            <person name="Salse J."/>
            <person name="Munos S."/>
            <person name="Vincourt P."/>
            <person name="Rieseberg L.H."/>
            <person name="Langlade N.B."/>
        </authorList>
    </citation>
    <scope>NUCLEOTIDE SEQUENCE</scope>
    <source>
        <tissue evidence="2">Leaves</tissue>
    </source>
</reference>
<feature type="region of interest" description="Disordered" evidence="1">
    <location>
        <begin position="1"/>
        <end position="31"/>
    </location>
</feature>
<keyword evidence="3" id="KW-1185">Reference proteome</keyword>
<feature type="compositionally biased region" description="Polar residues" evidence="1">
    <location>
        <begin position="1"/>
        <end position="18"/>
    </location>
</feature>
<sequence>MAKPSNPHSTVGENSEPSSLVAVEEEAEGDASGEKLPVLRWSKSFFDNILRDTQMPPEYGAIYPQEGETGADAPTGYVTLWADFFGFCHLRLSLTVFVVEVLEWFLLFRQRDGNPKLMAPPKGLTKWKTKFFYVKAAVITARLQFRNVTDSIITDNISLPRVDTVDWFSDLRVIGWVKLDNT</sequence>
<dbReference type="PANTHER" id="PTHR31099">
    <property type="entry name" value="OS06G0165300 PROTEIN"/>
    <property type="match status" value="1"/>
</dbReference>
<organism evidence="2 3">
    <name type="scientific">Helianthus annuus</name>
    <name type="common">Common sunflower</name>
    <dbReference type="NCBI Taxonomy" id="4232"/>
    <lineage>
        <taxon>Eukaryota</taxon>
        <taxon>Viridiplantae</taxon>
        <taxon>Streptophyta</taxon>
        <taxon>Embryophyta</taxon>
        <taxon>Tracheophyta</taxon>
        <taxon>Spermatophyta</taxon>
        <taxon>Magnoliopsida</taxon>
        <taxon>eudicotyledons</taxon>
        <taxon>Gunneridae</taxon>
        <taxon>Pentapetalae</taxon>
        <taxon>asterids</taxon>
        <taxon>campanulids</taxon>
        <taxon>Asterales</taxon>
        <taxon>Asteraceae</taxon>
        <taxon>Asteroideae</taxon>
        <taxon>Heliantheae alliance</taxon>
        <taxon>Heliantheae</taxon>
        <taxon>Helianthus</taxon>
    </lineage>
</organism>
<evidence type="ECO:0000313" key="2">
    <source>
        <dbReference type="EMBL" id="KAF5781732.1"/>
    </source>
</evidence>
<evidence type="ECO:0000313" key="3">
    <source>
        <dbReference type="Proteomes" id="UP000215914"/>
    </source>
</evidence>
<accession>A0A9K3MZQ8</accession>
<gene>
    <name evidence="2" type="ORF">HanXRQr2_Chr11g0487231</name>
</gene>
<proteinExistence type="predicted"/>